<evidence type="ECO:0000313" key="3">
    <source>
        <dbReference type="Proteomes" id="UP000321532"/>
    </source>
</evidence>
<dbReference type="Proteomes" id="UP000321532">
    <property type="component" value="Unassembled WGS sequence"/>
</dbReference>
<comment type="caution">
    <text evidence="2">The sequence shown here is derived from an EMBL/GenBank/DDBJ whole genome shotgun (WGS) entry which is preliminary data.</text>
</comment>
<evidence type="ECO:0000256" key="1">
    <source>
        <dbReference type="SAM" id="Phobius"/>
    </source>
</evidence>
<evidence type="ECO:0000313" key="2">
    <source>
        <dbReference type="EMBL" id="GEO03783.1"/>
    </source>
</evidence>
<gene>
    <name evidence="2" type="ORF">AAE02nite_14470</name>
</gene>
<feature type="transmembrane region" description="Helical" evidence="1">
    <location>
        <begin position="86"/>
        <end position="104"/>
    </location>
</feature>
<evidence type="ECO:0008006" key="4">
    <source>
        <dbReference type="Google" id="ProtNLM"/>
    </source>
</evidence>
<dbReference type="AlphaFoldDB" id="A0A512AVP6"/>
<proteinExistence type="predicted"/>
<name>A0A512AVP6_9BACT</name>
<feature type="transmembrane region" description="Helical" evidence="1">
    <location>
        <begin position="12"/>
        <end position="31"/>
    </location>
</feature>
<keyword evidence="1" id="KW-0472">Membrane</keyword>
<reference evidence="2 3" key="1">
    <citation type="submission" date="2019-07" db="EMBL/GenBank/DDBJ databases">
        <title>Whole genome shotgun sequence of Adhaeribacter aerolatus NBRC 106133.</title>
        <authorList>
            <person name="Hosoyama A."/>
            <person name="Uohara A."/>
            <person name="Ohji S."/>
            <person name="Ichikawa N."/>
        </authorList>
    </citation>
    <scope>NUCLEOTIDE SEQUENCE [LARGE SCALE GENOMIC DNA]</scope>
    <source>
        <strain evidence="2 3">NBRC 106133</strain>
    </source>
</reference>
<keyword evidence="3" id="KW-1185">Reference proteome</keyword>
<sequence>MYTFLLHFHSINRWLVLVMALLVLFQSFAGWQNRRAYTKGNNIVHAIFIGLVHLQFLTGILLYFVFSPVTQQIFNDFGAAMKNSSLRFWAVEHTLGMFIGTVLAQIGRTASKKATSDVLKHKRAFIYTLIAVIIIILSIPFGIINPETRPLWR</sequence>
<dbReference type="RefSeq" id="WP_146896502.1">
    <property type="nucleotide sequence ID" value="NZ_BJYS01000008.1"/>
</dbReference>
<dbReference type="EMBL" id="BJYS01000008">
    <property type="protein sequence ID" value="GEO03783.1"/>
    <property type="molecule type" value="Genomic_DNA"/>
</dbReference>
<keyword evidence="1" id="KW-1133">Transmembrane helix</keyword>
<accession>A0A512AVP6</accession>
<organism evidence="2 3">
    <name type="scientific">Adhaeribacter aerolatus</name>
    <dbReference type="NCBI Taxonomy" id="670289"/>
    <lineage>
        <taxon>Bacteria</taxon>
        <taxon>Pseudomonadati</taxon>
        <taxon>Bacteroidota</taxon>
        <taxon>Cytophagia</taxon>
        <taxon>Cytophagales</taxon>
        <taxon>Hymenobacteraceae</taxon>
        <taxon>Adhaeribacter</taxon>
    </lineage>
</organism>
<protein>
    <recommendedName>
        <fullName evidence="4">Cytochrome b561 domain-containing protein</fullName>
    </recommendedName>
</protein>
<feature type="transmembrane region" description="Helical" evidence="1">
    <location>
        <begin position="124"/>
        <end position="144"/>
    </location>
</feature>
<keyword evidence="1" id="KW-0812">Transmembrane</keyword>
<dbReference type="OrthoDB" id="329514at2"/>
<feature type="transmembrane region" description="Helical" evidence="1">
    <location>
        <begin position="43"/>
        <end position="66"/>
    </location>
</feature>